<dbReference type="AlphaFoldDB" id="A0A9W4GNK8"/>
<keyword evidence="2" id="KW-1185">Reference proteome</keyword>
<evidence type="ECO:0000313" key="2">
    <source>
        <dbReference type="Proteomes" id="UP001152519"/>
    </source>
</evidence>
<organism evidence="1 2">
    <name type="scientific">Actinacidiphila cocklensis</name>
    <dbReference type="NCBI Taxonomy" id="887465"/>
    <lineage>
        <taxon>Bacteria</taxon>
        <taxon>Bacillati</taxon>
        <taxon>Actinomycetota</taxon>
        <taxon>Actinomycetes</taxon>
        <taxon>Kitasatosporales</taxon>
        <taxon>Streptomycetaceae</taxon>
        <taxon>Actinacidiphila</taxon>
    </lineage>
</organism>
<proteinExistence type="predicted"/>
<comment type="caution">
    <text evidence="1">The sequence shown here is derived from an EMBL/GenBank/DDBJ whole genome shotgun (WGS) entry which is preliminary data.</text>
</comment>
<dbReference type="Proteomes" id="UP001152519">
    <property type="component" value="Unassembled WGS sequence"/>
</dbReference>
<accession>A0A9W4GNK8</accession>
<protein>
    <submittedName>
        <fullName evidence="1">Uncharacterized protein</fullName>
    </submittedName>
</protein>
<dbReference type="EMBL" id="CAJSLV010000022">
    <property type="protein sequence ID" value="CAG6391362.1"/>
    <property type="molecule type" value="Genomic_DNA"/>
</dbReference>
<name>A0A9W4GNK8_9ACTN</name>
<gene>
    <name evidence="1" type="ORF">SCOCK_1180003</name>
</gene>
<evidence type="ECO:0000313" key="1">
    <source>
        <dbReference type="EMBL" id="CAG6391362.1"/>
    </source>
</evidence>
<sequence length="40" mass="4595">MANNKKLVSVFTDFVAFQFSNTLTPIRDNTFVILTLLVEF</sequence>
<reference evidence="1" key="1">
    <citation type="submission" date="2021-05" db="EMBL/GenBank/DDBJ databases">
        <authorList>
            <person name="Arsene-Ploetze F."/>
        </authorList>
    </citation>
    <scope>NUCLEOTIDE SEQUENCE</scope>
    <source>
        <strain evidence="1">DSM 42138</strain>
    </source>
</reference>